<name>F5YBU8_LEAAZ</name>
<dbReference type="AlphaFoldDB" id="F5YBU8"/>
<gene>
    <name evidence="1" type="ordered locus">TREAZ_2918</name>
</gene>
<sequence>MTKLRTFILYILLWIYWEHYYKTDTCVRYCGSGDLGKRLLTSFYDRITGNSGTANNIDINGVIFNNFGRRLIYNRSAIARGFTLTFSIFFINDCCFGDDPISEGKCYRNQDIATLSGTHYRRS</sequence>
<keyword evidence="2" id="KW-1185">Reference proteome</keyword>
<dbReference type="InParanoid" id="F5YBU8"/>
<dbReference type="HOGENOM" id="CLU_2014241_0_0_12"/>
<reference evidence="2" key="1">
    <citation type="submission" date="2009-12" db="EMBL/GenBank/DDBJ databases">
        <title>Complete sequence of Treponema azotonutricium strain ZAS-9.</title>
        <authorList>
            <person name="Tetu S.G."/>
            <person name="Matson E."/>
            <person name="Ren Q."/>
            <person name="Seshadri R."/>
            <person name="Elbourne L."/>
            <person name="Hassan K.A."/>
            <person name="Durkin A."/>
            <person name="Radune D."/>
            <person name="Mohamoud Y."/>
            <person name="Shay R."/>
            <person name="Jin S."/>
            <person name="Zhang X."/>
            <person name="Lucey K."/>
            <person name="Ballor N.R."/>
            <person name="Ottesen E."/>
            <person name="Rosenthal R."/>
            <person name="Allen A."/>
            <person name="Leadbetter J.R."/>
            <person name="Paulsen I.T."/>
        </authorList>
    </citation>
    <scope>NUCLEOTIDE SEQUENCE [LARGE SCALE GENOMIC DNA]</scope>
    <source>
        <strain evidence="2">ATCC BAA-888 / DSM 13862 / ZAS-9</strain>
    </source>
</reference>
<accession>F5YBU8</accession>
<dbReference type="Proteomes" id="UP000009222">
    <property type="component" value="Chromosome"/>
</dbReference>
<dbReference type="KEGG" id="taz:TREAZ_2918"/>
<reference evidence="1 2" key="2">
    <citation type="journal article" date="2011" name="ISME J.">
        <title>RNA-seq reveals cooperative metabolic interactions between two termite-gut spirochete species in co-culture.</title>
        <authorList>
            <person name="Rosenthal A.Z."/>
            <person name="Matson E.G."/>
            <person name="Eldar A."/>
            <person name="Leadbetter J.R."/>
        </authorList>
    </citation>
    <scope>NUCLEOTIDE SEQUENCE [LARGE SCALE GENOMIC DNA]</scope>
    <source>
        <strain evidence="2">ATCC BAA-888 / DSM 13862 / ZAS-9</strain>
    </source>
</reference>
<dbReference type="STRING" id="545695.TREAZ_2918"/>
<proteinExistence type="predicted"/>
<evidence type="ECO:0000313" key="2">
    <source>
        <dbReference type="Proteomes" id="UP000009222"/>
    </source>
</evidence>
<protein>
    <submittedName>
        <fullName evidence="1">Uncharacterized protein</fullName>
    </submittedName>
</protein>
<dbReference type="EMBL" id="CP001841">
    <property type="protein sequence ID" value="AEF83300.1"/>
    <property type="molecule type" value="Genomic_DNA"/>
</dbReference>
<organism evidence="1 2">
    <name type="scientific">Leadbettera azotonutricia (strain ATCC BAA-888 / DSM 13862 / ZAS-9)</name>
    <name type="common">Treponema azotonutricium</name>
    <dbReference type="NCBI Taxonomy" id="545695"/>
    <lineage>
        <taxon>Bacteria</taxon>
        <taxon>Pseudomonadati</taxon>
        <taxon>Spirochaetota</taxon>
        <taxon>Spirochaetia</taxon>
        <taxon>Spirochaetales</taxon>
        <taxon>Breznakiellaceae</taxon>
        <taxon>Leadbettera</taxon>
    </lineage>
</organism>
<evidence type="ECO:0000313" key="1">
    <source>
        <dbReference type="EMBL" id="AEF83300.1"/>
    </source>
</evidence>